<keyword evidence="2" id="KW-1185">Reference proteome</keyword>
<dbReference type="AlphaFoldDB" id="A0AA39HCI5"/>
<dbReference type="Proteomes" id="UP001175271">
    <property type="component" value="Unassembled WGS sequence"/>
</dbReference>
<name>A0AA39HCI5_9BILA</name>
<accession>A0AA39HCI5</accession>
<dbReference type="EMBL" id="JAUCMV010000004">
    <property type="protein sequence ID" value="KAK0402794.1"/>
    <property type="molecule type" value="Genomic_DNA"/>
</dbReference>
<organism evidence="1 2">
    <name type="scientific">Steinernema hermaphroditum</name>
    <dbReference type="NCBI Taxonomy" id="289476"/>
    <lineage>
        <taxon>Eukaryota</taxon>
        <taxon>Metazoa</taxon>
        <taxon>Ecdysozoa</taxon>
        <taxon>Nematoda</taxon>
        <taxon>Chromadorea</taxon>
        <taxon>Rhabditida</taxon>
        <taxon>Tylenchina</taxon>
        <taxon>Panagrolaimomorpha</taxon>
        <taxon>Strongyloidoidea</taxon>
        <taxon>Steinernematidae</taxon>
        <taxon>Steinernema</taxon>
    </lineage>
</organism>
<evidence type="ECO:0000313" key="2">
    <source>
        <dbReference type="Proteomes" id="UP001175271"/>
    </source>
</evidence>
<gene>
    <name evidence="1" type="ORF">QR680_016535</name>
</gene>
<reference evidence="1" key="1">
    <citation type="submission" date="2023-06" db="EMBL/GenBank/DDBJ databases">
        <title>Genomic analysis of the entomopathogenic nematode Steinernema hermaphroditum.</title>
        <authorList>
            <person name="Schwarz E.M."/>
            <person name="Heppert J.K."/>
            <person name="Baniya A."/>
            <person name="Schwartz H.T."/>
            <person name="Tan C.-H."/>
            <person name="Antoshechkin I."/>
            <person name="Sternberg P.W."/>
            <person name="Goodrich-Blair H."/>
            <person name="Dillman A.R."/>
        </authorList>
    </citation>
    <scope>NUCLEOTIDE SEQUENCE</scope>
    <source>
        <strain evidence="1">PS9179</strain>
        <tissue evidence="1">Whole animal</tissue>
    </source>
</reference>
<proteinExistence type="predicted"/>
<comment type="caution">
    <text evidence="1">The sequence shown here is derived from an EMBL/GenBank/DDBJ whole genome shotgun (WGS) entry which is preliminary data.</text>
</comment>
<protein>
    <submittedName>
        <fullName evidence="1">Uncharacterized protein</fullName>
    </submittedName>
</protein>
<sequence length="98" mass="10471">MEPVALDRCLSSAGSSQTYRQTAVKEHFTRFFPAETPDDQVARVDGASSDLAVAAAAILLQLINFDRRGRPRRPEILISPAAVAKVICRCVASAAAAD</sequence>
<evidence type="ECO:0000313" key="1">
    <source>
        <dbReference type="EMBL" id="KAK0402794.1"/>
    </source>
</evidence>